<keyword evidence="3" id="KW-1185">Reference proteome</keyword>
<feature type="transmembrane region" description="Helical" evidence="1">
    <location>
        <begin position="12"/>
        <end position="29"/>
    </location>
</feature>
<organism evidence="2 3">
    <name type="scientific">Rhodococcus triatomae</name>
    <dbReference type="NCBI Taxonomy" id="300028"/>
    <lineage>
        <taxon>Bacteria</taxon>
        <taxon>Bacillati</taxon>
        <taxon>Actinomycetota</taxon>
        <taxon>Actinomycetes</taxon>
        <taxon>Mycobacteriales</taxon>
        <taxon>Nocardiaceae</taxon>
        <taxon>Rhodococcus</taxon>
    </lineage>
</organism>
<dbReference type="RefSeq" id="WP_246442626.1">
    <property type="nucleotide sequence ID" value="NZ_CP048813.1"/>
</dbReference>
<dbReference type="EMBL" id="FNDN01000002">
    <property type="protein sequence ID" value="SDH62166.1"/>
    <property type="molecule type" value="Genomic_DNA"/>
</dbReference>
<evidence type="ECO:0000313" key="2">
    <source>
        <dbReference type="EMBL" id="SDH62166.1"/>
    </source>
</evidence>
<evidence type="ECO:0000256" key="1">
    <source>
        <dbReference type="SAM" id="Phobius"/>
    </source>
</evidence>
<sequence>MVDTESAGRRISAYVYGNILVLAALVPLVTTPEYLGIAIVAGTSLSTFIAHVFGEAVAQSVRTGRELGRAGRIAELRDSLPIFSAAALPCAILALAWIGWLEPRTAQILAEITVLARICSIVWVVRRIQGRPPTPGTTVAAIGLGVVALLVVAVKVVLTH</sequence>
<gene>
    <name evidence="2" type="ORF">SAMN05444695_102432</name>
</gene>
<proteinExistence type="predicted"/>
<accession>A0A1G8DWS5</accession>
<protein>
    <submittedName>
        <fullName evidence="2">Uncharacterized protein</fullName>
    </submittedName>
</protein>
<keyword evidence="1" id="KW-0472">Membrane</keyword>
<dbReference type="Proteomes" id="UP000183263">
    <property type="component" value="Unassembled WGS sequence"/>
</dbReference>
<reference evidence="2 3" key="1">
    <citation type="submission" date="2016-10" db="EMBL/GenBank/DDBJ databases">
        <authorList>
            <person name="de Groot N.N."/>
        </authorList>
    </citation>
    <scope>NUCLEOTIDE SEQUENCE [LARGE SCALE GENOMIC DNA]</scope>
    <source>
        <strain evidence="2 3">DSM 44892</strain>
    </source>
</reference>
<keyword evidence="1" id="KW-0812">Transmembrane</keyword>
<dbReference type="AlphaFoldDB" id="A0A1G8DWS5"/>
<feature type="transmembrane region" description="Helical" evidence="1">
    <location>
        <begin position="79"/>
        <end position="100"/>
    </location>
</feature>
<keyword evidence="1" id="KW-1133">Transmembrane helix</keyword>
<feature type="transmembrane region" description="Helical" evidence="1">
    <location>
        <begin position="137"/>
        <end position="158"/>
    </location>
</feature>
<feature type="transmembrane region" description="Helical" evidence="1">
    <location>
        <begin position="35"/>
        <end position="58"/>
    </location>
</feature>
<evidence type="ECO:0000313" key="3">
    <source>
        <dbReference type="Proteomes" id="UP000183263"/>
    </source>
</evidence>
<name>A0A1G8DWS5_9NOCA</name>